<evidence type="ECO:0000256" key="1">
    <source>
        <dbReference type="ARBA" id="ARBA00023015"/>
    </source>
</evidence>
<keyword evidence="6" id="KW-1185">Reference proteome</keyword>
<dbReference type="InterPro" id="IPR010982">
    <property type="entry name" value="Lambda_DNA-bd_dom_sf"/>
</dbReference>
<dbReference type="Pfam" id="PF00356">
    <property type="entry name" value="LacI"/>
    <property type="match status" value="1"/>
</dbReference>
<dbReference type="InterPro" id="IPR046335">
    <property type="entry name" value="LacI/GalR-like_sensor"/>
</dbReference>
<dbReference type="Pfam" id="PF13377">
    <property type="entry name" value="Peripla_BP_3"/>
    <property type="match status" value="1"/>
</dbReference>
<feature type="domain" description="HTH lacI-type" evidence="4">
    <location>
        <begin position="4"/>
        <end position="58"/>
    </location>
</feature>
<evidence type="ECO:0000313" key="5">
    <source>
        <dbReference type="EMBL" id="MFC6165024.1"/>
    </source>
</evidence>
<dbReference type="Proteomes" id="UP001596253">
    <property type="component" value="Unassembled WGS sequence"/>
</dbReference>
<dbReference type="EMBL" id="JBHSSD010000042">
    <property type="protein sequence ID" value="MFC6165024.1"/>
    <property type="molecule type" value="Genomic_DNA"/>
</dbReference>
<dbReference type="SMART" id="SM00354">
    <property type="entry name" value="HTH_LACI"/>
    <property type="match status" value="1"/>
</dbReference>
<dbReference type="PRINTS" id="PR00036">
    <property type="entry name" value="HTHLACI"/>
</dbReference>
<dbReference type="RefSeq" id="WP_137639170.1">
    <property type="nucleotide sequence ID" value="NZ_BJDK01000003.1"/>
</dbReference>
<dbReference type="Gene3D" id="1.10.260.40">
    <property type="entry name" value="lambda repressor-like DNA-binding domains"/>
    <property type="match status" value="1"/>
</dbReference>
<dbReference type="GO" id="GO:0003677">
    <property type="term" value="F:DNA binding"/>
    <property type="evidence" value="ECO:0007669"/>
    <property type="project" value="UniProtKB-KW"/>
</dbReference>
<sequence length="337" mass="37433">MKAVTIKDVAKQAGVSIGTVSRVFNGYPDISESTRKRIFKIAKDVGYSPNLAARTLSSKRQKTIALIFNDLVYTPKTTMPMSILNGVYDYTQSKGIEFAFYAVTTQKQKQKSFEQFCSERNVSGVILQGLHVTDPYYEQLKTTKIPTVLIDMYVDNPYVGSVSTDNVAAAKDAVSSLIKSGRKNIDMMNGSYNATVSVWREQGYHEALEAAELPPNSSLIQYANYDEQIARLMAKQVIEQDSTIDAFFCASDLMALGVIKAAQELNKRIPEDIAVMGFDGIELGEYVTPSLSTVSQQPYQFGQEAGKLVMELIDKPTLDHVLIRHVPYKVITRESSD</sequence>
<dbReference type="InterPro" id="IPR000843">
    <property type="entry name" value="HTH_LacI"/>
</dbReference>
<evidence type="ECO:0000259" key="4">
    <source>
        <dbReference type="PROSITE" id="PS50932"/>
    </source>
</evidence>
<dbReference type="CDD" id="cd01392">
    <property type="entry name" value="HTH_LacI"/>
    <property type="match status" value="1"/>
</dbReference>
<dbReference type="CDD" id="cd06267">
    <property type="entry name" value="PBP1_LacI_sugar_binding-like"/>
    <property type="match status" value="1"/>
</dbReference>
<dbReference type="PANTHER" id="PTHR30146">
    <property type="entry name" value="LACI-RELATED TRANSCRIPTIONAL REPRESSOR"/>
    <property type="match status" value="1"/>
</dbReference>
<organism evidence="5 6">
    <name type="scientific">Lactiplantibacillus dongliensis</name>
    <dbReference type="NCBI Taxonomy" id="2559919"/>
    <lineage>
        <taxon>Bacteria</taxon>
        <taxon>Bacillati</taxon>
        <taxon>Bacillota</taxon>
        <taxon>Bacilli</taxon>
        <taxon>Lactobacillales</taxon>
        <taxon>Lactobacillaceae</taxon>
        <taxon>Lactiplantibacillus</taxon>
    </lineage>
</organism>
<protein>
    <submittedName>
        <fullName evidence="5">LacI family DNA-binding transcriptional regulator</fullName>
    </submittedName>
</protein>
<comment type="caution">
    <text evidence="5">The sequence shown here is derived from an EMBL/GenBank/DDBJ whole genome shotgun (WGS) entry which is preliminary data.</text>
</comment>
<dbReference type="PANTHER" id="PTHR30146:SF109">
    <property type="entry name" value="HTH-TYPE TRANSCRIPTIONAL REGULATOR GALS"/>
    <property type="match status" value="1"/>
</dbReference>
<reference evidence="6" key="1">
    <citation type="journal article" date="2019" name="Int. J. Syst. Evol. Microbiol.">
        <title>The Global Catalogue of Microorganisms (GCM) 10K type strain sequencing project: providing services to taxonomists for standard genome sequencing and annotation.</title>
        <authorList>
            <consortium name="The Broad Institute Genomics Platform"/>
            <consortium name="The Broad Institute Genome Sequencing Center for Infectious Disease"/>
            <person name="Wu L."/>
            <person name="Ma J."/>
        </authorList>
    </citation>
    <scope>NUCLEOTIDE SEQUENCE [LARGE SCALE GENOMIC DNA]</scope>
    <source>
        <strain evidence="6">CCM 8932</strain>
    </source>
</reference>
<dbReference type="InterPro" id="IPR028082">
    <property type="entry name" value="Peripla_BP_I"/>
</dbReference>
<dbReference type="PROSITE" id="PS50932">
    <property type="entry name" value="HTH_LACI_2"/>
    <property type="match status" value="1"/>
</dbReference>
<name>A0ABW1R775_9LACO</name>
<evidence type="ECO:0000313" key="6">
    <source>
        <dbReference type="Proteomes" id="UP001596253"/>
    </source>
</evidence>
<dbReference type="SUPFAM" id="SSF53822">
    <property type="entry name" value="Periplasmic binding protein-like I"/>
    <property type="match status" value="1"/>
</dbReference>
<keyword evidence="3" id="KW-0804">Transcription</keyword>
<evidence type="ECO:0000256" key="3">
    <source>
        <dbReference type="ARBA" id="ARBA00023163"/>
    </source>
</evidence>
<dbReference type="SUPFAM" id="SSF47413">
    <property type="entry name" value="lambda repressor-like DNA-binding domains"/>
    <property type="match status" value="1"/>
</dbReference>
<gene>
    <name evidence="5" type="ORF">ACFP3T_10115</name>
</gene>
<keyword evidence="2 5" id="KW-0238">DNA-binding</keyword>
<keyword evidence="1" id="KW-0805">Transcription regulation</keyword>
<accession>A0ABW1R775</accession>
<dbReference type="Gene3D" id="3.40.50.2300">
    <property type="match status" value="2"/>
</dbReference>
<evidence type="ECO:0000256" key="2">
    <source>
        <dbReference type="ARBA" id="ARBA00023125"/>
    </source>
</evidence>
<proteinExistence type="predicted"/>